<dbReference type="Proteomes" id="UP000264800">
    <property type="component" value="Unplaced"/>
</dbReference>
<reference evidence="4" key="1">
    <citation type="submission" date="2025-08" db="UniProtKB">
        <authorList>
            <consortium name="Ensembl"/>
        </authorList>
    </citation>
    <scope>IDENTIFICATION</scope>
</reference>
<dbReference type="GeneTree" id="ENSGT01030000234575"/>
<organism evidence="4 5">
    <name type="scientific">Kryptolebias marmoratus</name>
    <name type="common">Mangrove killifish</name>
    <name type="synonym">Rivulus marmoratus</name>
    <dbReference type="NCBI Taxonomy" id="37003"/>
    <lineage>
        <taxon>Eukaryota</taxon>
        <taxon>Metazoa</taxon>
        <taxon>Chordata</taxon>
        <taxon>Craniata</taxon>
        <taxon>Vertebrata</taxon>
        <taxon>Euteleostomi</taxon>
        <taxon>Actinopterygii</taxon>
        <taxon>Neopterygii</taxon>
        <taxon>Teleostei</taxon>
        <taxon>Neoteleostei</taxon>
        <taxon>Acanthomorphata</taxon>
        <taxon>Ovalentaria</taxon>
        <taxon>Atherinomorphae</taxon>
        <taxon>Cyprinodontiformes</taxon>
        <taxon>Rivulidae</taxon>
        <taxon>Kryptolebias</taxon>
    </lineage>
</organism>
<evidence type="ECO:0000259" key="3">
    <source>
        <dbReference type="PROSITE" id="PS50041"/>
    </source>
</evidence>
<keyword evidence="2" id="KW-1133">Transmembrane helix</keyword>
<accession>A0A3Q3B278</accession>
<keyword evidence="2" id="KW-0812">Transmembrane</keyword>
<dbReference type="SMART" id="SM00034">
    <property type="entry name" value="CLECT"/>
    <property type="match status" value="1"/>
</dbReference>
<reference evidence="4" key="2">
    <citation type="submission" date="2025-09" db="UniProtKB">
        <authorList>
            <consortium name="Ensembl"/>
        </authorList>
    </citation>
    <scope>IDENTIFICATION</scope>
</reference>
<protein>
    <submittedName>
        <fullName evidence="4">C-type lectin domain family 10 member A-like</fullName>
    </submittedName>
</protein>
<dbReference type="PROSITE" id="PS50041">
    <property type="entry name" value="C_TYPE_LECTIN_2"/>
    <property type="match status" value="1"/>
</dbReference>
<keyword evidence="1" id="KW-0175">Coiled coil</keyword>
<feature type="coiled-coil region" evidence="1">
    <location>
        <begin position="125"/>
        <end position="208"/>
    </location>
</feature>
<dbReference type="InterPro" id="IPR016187">
    <property type="entry name" value="CTDL_fold"/>
</dbReference>
<dbReference type="Pfam" id="PF00059">
    <property type="entry name" value="Lectin_C"/>
    <property type="match status" value="1"/>
</dbReference>
<dbReference type="OMA" id="WIPQPEN"/>
<feature type="transmembrane region" description="Helical" evidence="2">
    <location>
        <begin position="64"/>
        <end position="88"/>
    </location>
</feature>
<dbReference type="PANTHER" id="PTHR22803">
    <property type="entry name" value="MANNOSE, PHOSPHOLIPASE, LECTIN RECEPTOR RELATED"/>
    <property type="match status" value="1"/>
</dbReference>
<dbReference type="Gene3D" id="3.10.100.10">
    <property type="entry name" value="Mannose-Binding Protein A, subunit A"/>
    <property type="match status" value="1"/>
</dbReference>
<sequence length="364" mass="41560">MAEEEVHYSSVIFKAKEQSRPEATKEEETVYTEVRVRNKTPEETTAGLLPDKEAEGRHRYYRKLACCFGILCVILLFGVIGVCVYFVLIHQSDVDKLNHLKANQSALQAENLNLTNLNFNLSSDYNTVKKERDNLTMRLENLTQTLTVSESKIKNLTGDKQELTMKNQNLTMKNQNLTNKNEELTKQNEELETKTNNLTDQIKTMEETWNKDNISRSQWSIDNYCPKENEARKCEPCQKGWSPFQSSCYVYNNAEPSNQKTWEEARRDCRGKISDLTAVADKTEKSHVSSISFPGSGINGYWIGLKAVEGKWRLTDGSELTNNTWVNQPANENQCVISVKDQGWKAVSCGDRNAWICEKKALSV</sequence>
<dbReference type="OrthoDB" id="6345871at2759"/>
<dbReference type="GeneID" id="108243206"/>
<dbReference type="InterPro" id="IPR016186">
    <property type="entry name" value="C-type_lectin-like/link_sf"/>
</dbReference>
<evidence type="ECO:0000256" key="1">
    <source>
        <dbReference type="SAM" id="Coils"/>
    </source>
</evidence>
<evidence type="ECO:0000313" key="4">
    <source>
        <dbReference type="Ensembl" id="ENSKMAP00000023035.1"/>
    </source>
</evidence>
<dbReference type="AlphaFoldDB" id="A0A3Q3B278"/>
<dbReference type="InterPro" id="IPR050111">
    <property type="entry name" value="C-type_lectin/snaclec_domain"/>
</dbReference>
<dbReference type="KEGG" id="kmr:108243206"/>
<evidence type="ECO:0000313" key="5">
    <source>
        <dbReference type="Proteomes" id="UP000264800"/>
    </source>
</evidence>
<dbReference type="SUPFAM" id="SSF56436">
    <property type="entry name" value="C-type lectin-like"/>
    <property type="match status" value="1"/>
</dbReference>
<evidence type="ECO:0000256" key="2">
    <source>
        <dbReference type="SAM" id="Phobius"/>
    </source>
</evidence>
<proteinExistence type="predicted"/>
<feature type="domain" description="C-type lectin" evidence="3">
    <location>
        <begin position="244"/>
        <end position="358"/>
    </location>
</feature>
<name>A0A3Q3B278_KRYMA</name>
<keyword evidence="5" id="KW-1185">Reference proteome</keyword>
<dbReference type="InterPro" id="IPR001304">
    <property type="entry name" value="C-type_lectin-like"/>
</dbReference>
<keyword evidence="2" id="KW-0472">Membrane</keyword>
<dbReference type="Ensembl" id="ENSKMAT00000023330.1">
    <property type="protein sequence ID" value="ENSKMAP00000023035.1"/>
    <property type="gene ID" value="ENSKMAG00000017079.1"/>
</dbReference>